<dbReference type="GO" id="GO:0007389">
    <property type="term" value="P:pattern specification process"/>
    <property type="evidence" value="ECO:0007669"/>
    <property type="project" value="TreeGrafter"/>
</dbReference>
<feature type="compositionally biased region" description="Low complexity" evidence="3">
    <location>
        <begin position="492"/>
        <end position="504"/>
    </location>
</feature>
<feature type="region of interest" description="Disordered" evidence="3">
    <location>
        <begin position="28"/>
        <end position="98"/>
    </location>
</feature>
<dbReference type="CDD" id="cd00167">
    <property type="entry name" value="SANT"/>
    <property type="match status" value="1"/>
</dbReference>
<dbReference type="GO" id="GO:0005634">
    <property type="term" value="C:nucleus"/>
    <property type="evidence" value="ECO:0007669"/>
    <property type="project" value="TreeGrafter"/>
</dbReference>
<feature type="compositionally biased region" description="Basic and acidic residues" evidence="3">
    <location>
        <begin position="70"/>
        <end position="81"/>
    </location>
</feature>
<feature type="compositionally biased region" description="Low complexity" evidence="3">
    <location>
        <begin position="178"/>
        <end position="187"/>
    </location>
</feature>
<protein>
    <submittedName>
        <fullName evidence="4">Protein cramped-like</fullName>
    </submittedName>
</protein>
<reference key="2">
    <citation type="submission" date="2011-10" db="EMBL/GenBank/DDBJ databases">
        <title>The genome and transcriptome sequence of Clonorchis sinensis provide insights into the carcinogenic liver fluke.</title>
        <authorList>
            <person name="Wang X."/>
            <person name="Huang Y."/>
            <person name="Chen W."/>
            <person name="Liu H."/>
            <person name="Guo L."/>
            <person name="Chen Y."/>
            <person name="Luo F."/>
            <person name="Zhou W."/>
            <person name="Sun J."/>
            <person name="Mao Q."/>
            <person name="Liang P."/>
            <person name="Zhou C."/>
            <person name="Tian Y."/>
            <person name="Men J."/>
            <person name="Lv X."/>
            <person name="Huang L."/>
            <person name="Zhou J."/>
            <person name="Hu Y."/>
            <person name="Li R."/>
            <person name="Zhang F."/>
            <person name="Lei H."/>
            <person name="Li X."/>
            <person name="Hu X."/>
            <person name="Liang C."/>
            <person name="Xu J."/>
            <person name="Wu Z."/>
            <person name="Yu X."/>
        </authorList>
    </citation>
    <scope>NUCLEOTIDE SEQUENCE</scope>
    <source>
        <strain>Henan</strain>
    </source>
</reference>
<dbReference type="SUPFAM" id="SSF46689">
    <property type="entry name" value="Homeodomain-like"/>
    <property type="match status" value="1"/>
</dbReference>
<reference evidence="4" key="1">
    <citation type="journal article" date="2011" name="Genome Biol.">
        <title>The draft genome of the carcinogenic human liver fluke Clonorchis sinensis.</title>
        <authorList>
            <person name="Wang X."/>
            <person name="Chen W."/>
            <person name="Huang Y."/>
            <person name="Sun J."/>
            <person name="Men J."/>
            <person name="Liu H."/>
            <person name="Luo F."/>
            <person name="Guo L."/>
            <person name="Lv X."/>
            <person name="Deng C."/>
            <person name="Zhou C."/>
            <person name="Fan Y."/>
            <person name="Li X."/>
            <person name="Huang L."/>
            <person name="Hu Y."/>
            <person name="Liang C."/>
            <person name="Hu X."/>
            <person name="Xu J."/>
            <person name="Yu X."/>
        </authorList>
    </citation>
    <scope>NUCLEOTIDE SEQUENCE [LARGE SCALE GENOMIC DNA]</scope>
    <source>
        <strain evidence="4">Henan</strain>
    </source>
</reference>
<keyword evidence="1" id="KW-0238">DNA-binding</keyword>
<gene>
    <name evidence="4" type="ORF">CLF_110652</name>
</gene>
<feature type="compositionally biased region" description="Polar residues" evidence="3">
    <location>
        <begin position="28"/>
        <end position="67"/>
    </location>
</feature>
<proteinExistence type="predicted"/>
<dbReference type="PANTHER" id="PTHR21677:SF1">
    <property type="entry name" value="PROTEIN CRAMPED-LIKE"/>
    <property type="match status" value="1"/>
</dbReference>
<feature type="region of interest" description="Disordered" evidence="3">
    <location>
        <begin position="830"/>
        <end position="857"/>
    </location>
</feature>
<dbReference type="PANTHER" id="PTHR21677">
    <property type="entry name" value="CRAMPED PROTEIN"/>
    <property type="match status" value="1"/>
</dbReference>
<dbReference type="Proteomes" id="UP000008909">
    <property type="component" value="Unassembled WGS sequence"/>
</dbReference>
<organism evidence="4 5">
    <name type="scientific">Clonorchis sinensis</name>
    <name type="common">Chinese liver fluke</name>
    <dbReference type="NCBI Taxonomy" id="79923"/>
    <lineage>
        <taxon>Eukaryota</taxon>
        <taxon>Metazoa</taxon>
        <taxon>Spiralia</taxon>
        <taxon>Lophotrochozoa</taxon>
        <taxon>Platyhelminthes</taxon>
        <taxon>Trematoda</taxon>
        <taxon>Digenea</taxon>
        <taxon>Opisthorchiida</taxon>
        <taxon>Opisthorchiata</taxon>
        <taxon>Opisthorchiidae</taxon>
        <taxon>Clonorchis</taxon>
    </lineage>
</organism>
<keyword evidence="2" id="KW-0539">Nucleus</keyword>
<dbReference type="EMBL" id="DF143548">
    <property type="protein sequence ID" value="GAA53631.1"/>
    <property type="molecule type" value="Genomic_DNA"/>
</dbReference>
<evidence type="ECO:0000313" key="4">
    <source>
        <dbReference type="EMBL" id="GAA53631.1"/>
    </source>
</evidence>
<dbReference type="GO" id="GO:0003682">
    <property type="term" value="F:chromatin binding"/>
    <property type="evidence" value="ECO:0007669"/>
    <property type="project" value="InterPro"/>
</dbReference>
<sequence>MKTRSALSEAPNIAAIVKARHHARVMSPTNESLQCTANSCSGDPSDQSYMPSATSSLTNSAPVTGQVGSEDAKFTSDDKVKTRSVMSTHPDGTRGTWNPDDRRLFFQAVRLYGRNFTEITKFIRSRGHRTTTDATNVTSNTAMDCNPTTGGSGPSASYQTVFPGFSSTSATTNAPGQSGSASSGSSANPTAAHCGGQSDLNDPCGGRTREQVRFFYQQTWHKVRRYIKFSEAVPQHVREVYAIVNYSVIRTRIKKPLDHRLGERLNELVHCGTTIIRHNGRRFMLRTPVCPALKEINHISAPTYEFLLPEDVWIELVPASQVDLWRVLEAEQNPRLRLRVDINRQLSDLIQLVETKWQLATERMKALLGLPAAHNCPMPRLLIRTSPSQTIDGAIRLHEVARIRSGDIALRSYLERRNTTDTNAAGPMTSNLNAAVPLSTESNYTSELSVGSSDSVRGANEGADYNDCPSSVAVTSPLPSASVPGSGGGSSGAAQQSSSSAAASELDLRETGRQLSQGVSFEAARGIKVLTLFLALGCPERIRFEYLFTTEKSACPKSNPGASCHSGFLYYQPADPEGHGIGNGLRRLLHLNASDYLLHRDWLQSSPHMLKKPTLVPQPPAPANSTPGSCAPLIPNNTPIDASPAATAAVNVMQPPITPVRVTTLPHVPPTTLPISASSQAMTDSPILSRTQGVPRAASPAVVVPKVTTTGASHLAVLQTPPAVASVQMPNLVIYTKPAGTKAPITAVERQLDHQRTPDAPRTCPISTTPSAKMPIPRLTPLAPRSDATPTSTPRKSPVTIVPRHTITSSPVTSASKQSSLNAMKAYNTRRRTSTLGRGSHSSHKSGRSSNIFPLSLPSLTPSTPTLTTVPSSKPAIPVSQSTENEFKTAVPGVASTAISASGSTFLPGVTFTAAAVTTPLGTSLNPNCSFVSLDGDLSLGPLLEHNGTNQSSMSAFSNDTLVSLLNTIYHPSSTTDFVAPQELRTDSGSLPGLSTVTILADAVPVEKTEEFNQANNRSLNEITSYKREETGETTGDSNWNDFQYLHKYCPSASTPHIPSESPAFGDISLTDSMAAAVMDTHHGELDTQDLDPNLLEQSYNHETPAEFGDARVPHHVLPTPTEPRTTQPTGYVSDSEVFLRMLVPPNATTHADQSAPIPPEGIMRTKIMPVCPNLDRNCRAAEVGFESRTLRKLLSECSSARKKVKARAREREKQLIHTCRVTPLESPHREKQLNLEAASPPATCSLLHGKHTRSTSEKKELRCKEISISSKGIGMKAGNTEVLRQTICKRPVLHKTMGRQTDRRPFVDNSTDDQAGWVTCDFKKTSRPMTVCRKQSFLSFVINTAMAYSLPASNAHGVEMLPECSLTDTEYSNGIALPRSDAVVLQVILNSLECCSYLQSADRVGWKPNVTLSDETIEVVDKFVYPGSCISPAGPSRGDIPIHTGKTRAAFPGTGKVPSRGRMLSQAQHLFAVKLHMVTVSSELIMFRHIHDVLSAQRRLGEHSRITNAEQYRQKTTTHMKANPYKCIPHNSG</sequence>
<dbReference type="GO" id="GO:0003677">
    <property type="term" value="F:DNA binding"/>
    <property type="evidence" value="ECO:0007669"/>
    <property type="project" value="UniProtKB-KW"/>
</dbReference>
<name>G7YL00_CLOSI</name>
<evidence type="ECO:0000256" key="3">
    <source>
        <dbReference type="SAM" id="MobiDB-lite"/>
    </source>
</evidence>
<feature type="region of interest" description="Disordered" evidence="3">
    <location>
        <begin position="128"/>
        <end position="199"/>
    </location>
</feature>
<dbReference type="InterPro" id="IPR055315">
    <property type="entry name" value="Cramped-like"/>
</dbReference>
<feature type="region of interest" description="Disordered" evidence="3">
    <location>
        <begin position="476"/>
        <end position="509"/>
    </location>
</feature>
<evidence type="ECO:0000256" key="1">
    <source>
        <dbReference type="ARBA" id="ARBA00023125"/>
    </source>
</evidence>
<dbReference type="InterPro" id="IPR009057">
    <property type="entry name" value="Homeodomain-like_sf"/>
</dbReference>
<accession>G7YL00</accession>
<dbReference type="InterPro" id="IPR001005">
    <property type="entry name" value="SANT/Myb"/>
</dbReference>
<keyword evidence="5" id="KW-1185">Reference proteome</keyword>
<feature type="compositionally biased region" description="Low complexity" evidence="3">
    <location>
        <begin position="132"/>
        <end position="142"/>
    </location>
</feature>
<feature type="compositionally biased region" description="Low complexity" evidence="3">
    <location>
        <begin position="848"/>
        <end position="857"/>
    </location>
</feature>
<feature type="region of interest" description="Disordered" evidence="3">
    <location>
        <begin position="751"/>
        <end position="799"/>
    </location>
</feature>
<evidence type="ECO:0000256" key="2">
    <source>
        <dbReference type="ARBA" id="ARBA00023242"/>
    </source>
</evidence>
<evidence type="ECO:0000313" key="5">
    <source>
        <dbReference type="Proteomes" id="UP000008909"/>
    </source>
</evidence>
<feature type="compositionally biased region" description="Polar residues" evidence="3">
    <location>
        <begin position="146"/>
        <end position="177"/>
    </location>
</feature>